<dbReference type="EC" id="2.4.-.-" evidence="2"/>
<organism evidence="2 3">
    <name type="scientific">Bacteroides xylanisolvens</name>
    <dbReference type="NCBI Taxonomy" id="371601"/>
    <lineage>
        <taxon>Bacteria</taxon>
        <taxon>Pseudomonadati</taxon>
        <taxon>Bacteroidota</taxon>
        <taxon>Bacteroidia</taxon>
        <taxon>Bacteroidales</taxon>
        <taxon>Bacteroidaceae</taxon>
        <taxon>Bacteroides</taxon>
    </lineage>
</organism>
<dbReference type="Gene3D" id="3.40.50.2000">
    <property type="entry name" value="Glycogen Phosphorylase B"/>
    <property type="match status" value="1"/>
</dbReference>
<reference evidence="2" key="1">
    <citation type="submission" date="2023-08" db="EMBL/GenBank/DDBJ databases">
        <title>Mucin Metabolism Genes Underlie the Key Renovations of Bacteroides xylanisolvens Genomes in Captive Great Apes.</title>
        <authorList>
            <person name="Nishida A.H."/>
        </authorList>
    </citation>
    <scope>NUCLEOTIDE SEQUENCE</scope>
    <source>
        <strain evidence="2">P13.H9</strain>
    </source>
</reference>
<proteinExistence type="predicted"/>
<dbReference type="RefSeq" id="WP_087321224.1">
    <property type="nucleotide sequence ID" value="NZ_JABFIB010000010.1"/>
</dbReference>
<accession>A0AAW4SY87</accession>
<dbReference type="Pfam" id="PF13439">
    <property type="entry name" value="Glyco_transf_4"/>
    <property type="match status" value="1"/>
</dbReference>
<evidence type="ECO:0000313" key="3">
    <source>
        <dbReference type="Proteomes" id="UP001198461"/>
    </source>
</evidence>
<keyword evidence="2" id="KW-0328">Glycosyltransferase</keyword>
<evidence type="ECO:0000259" key="1">
    <source>
        <dbReference type="Pfam" id="PF13439"/>
    </source>
</evidence>
<comment type="caution">
    <text evidence="2">The sequence shown here is derived from an EMBL/GenBank/DDBJ whole genome shotgun (WGS) entry which is preliminary data.</text>
</comment>
<gene>
    <name evidence="2" type="ORF">LD004_00795</name>
</gene>
<keyword evidence="2" id="KW-0808">Transferase</keyword>
<dbReference type="InterPro" id="IPR028098">
    <property type="entry name" value="Glyco_trans_4-like_N"/>
</dbReference>
<evidence type="ECO:0000313" key="2">
    <source>
        <dbReference type="EMBL" id="MCA4702160.1"/>
    </source>
</evidence>
<protein>
    <submittedName>
        <fullName evidence="2">Glycosyltransferase</fullName>
        <ecNumber evidence="2">2.4.-.-</ecNumber>
    </submittedName>
</protein>
<dbReference type="AlphaFoldDB" id="A0AAW4SY87"/>
<feature type="domain" description="Glycosyltransferase subfamily 4-like N-terminal" evidence="1">
    <location>
        <begin position="11"/>
        <end position="114"/>
    </location>
</feature>
<dbReference type="GO" id="GO:0016757">
    <property type="term" value="F:glycosyltransferase activity"/>
    <property type="evidence" value="ECO:0007669"/>
    <property type="project" value="UniProtKB-KW"/>
</dbReference>
<dbReference type="SUPFAM" id="SSF53756">
    <property type="entry name" value="UDP-Glycosyltransferase/glycogen phosphorylase"/>
    <property type="match status" value="1"/>
</dbReference>
<name>A0AAW4SY87_9BACE</name>
<sequence length="118" mass="13460">MNIIHIAQCAGGVDRYLSMLLPLLKKAGIYQILVCSFDYNKYEYEVKVDEIEQINLRQSLNPFFIINSILSIRTIIKKHNPDIVYCHSSMAGGIGRIACLGLRVKVVYNPHGWAFNMQ</sequence>
<dbReference type="EMBL" id="JAIWYE010000002">
    <property type="protein sequence ID" value="MCA4702160.1"/>
    <property type="molecule type" value="Genomic_DNA"/>
</dbReference>
<dbReference type="Proteomes" id="UP001198461">
    <property type="component" value="Unassembled WGS sequence"/>
</dbReference>